<name>A0ABU9BCJ9_9BURK</name>
<accession>A0ABU9BCJ9</accession>
<dbReference type="InterPro" id="IPR052155">
    <property type="entry name" value="Biofilm_reg_signaling"/>
</dbReference>
<dbReference type="EMBL" id="JBBUTF010000015">
    <property type="protein sequence ID" value="MEK8027654.1"/>
    <property type="molecule type" value="Genomic_DNA"/>
</dbReference>
<keyword evidence="4" id="KW-0808">Transferase</keyword>
<keyword evidence="4" id="KW-0548">Nucleotidyltransferase</keyword>
<dbReference type="Proteomes" id="UP001368500">
    <property type="component" value="Unassembled WGS sequence"/>
</dbReference>
<dbReference type="SUPFAM" id="SSF55073">
    <property type="entry name" value="Nucleotide cyclase"/>
    <property type="match status" value="1"/>
</dbReference>
<dbReference type="SMART" id="SM00052">
    <property type="entry name" value="EAL"/>
    <property type="match status" value="1"/>
</dbReference>
<dbReference type="PANTHER" id="PTHR44757">
    <property type="entry name" value="DIGUANYLATE CYCLASE DGCP"/>
    <property type="match status" value="1"/>
</dbReference>
<dbReference type="GO" id="GO:0071111">
    <property type="term" value="F:cyclic-guanylate-specific phosphodiesterase activity"/>
    <property type="evidence" value="ECO:0007669"/>
    <property type="project" value="UniProtKB-EC"/>
</dbReference>
<feature type="transmembrane region" description="Helical" evidence="1">
    <location>
        <begin position="23"/>
        <end position="44"/>
    </location>
</feature>
<feature type="domain" description="GGDEF" evidence="3">
    <location>
        <begin position="265"/>
        <end position="398"/>
    </location>
</feature>
<dbReference type="Gene3D" id="3.30.70.270">
    <property type="match status" value="1"/>
</dbReference>
<dbReference type="InterPro" id="IPR000160">
    <property type="entry name" value="GGDEF_dom"/>
</dbReference>
<keyword evidence="1" id="KW-0812">Transmembrane</keyword>
<protein>
    <submittedName>
        <fullName evidence="4">Bifunctional diguanylate cyclase/phosphodiesterase</fullName>
        <ecNumber evidence="4">2.7.7.65</ecNumber>
        <ecNumber evidence="4">3.1.4.52</ecNumber>
    </submittedName>
</protein>
<evidence type="ECO:0000256" key="1">
    <source>
        <dbReference type="SAM" id="Phobius"/>
    </source>
</evidence>
<keyword evidence="5" id="KW-1185">Reference proteome</keyword>
<keyword evidence="4" id="KW-0378">Hydrolase</keyword>
<dbReference type="GO" id="GO:0052621">
    <property type="term" value="F:diguanylate cyclase activity"/>
    <property type="evidence" value="ECO:0007669"/>
    <property type="project" value="UniProtKB-EC"/>
</dbReference>
<gene>
    <name evidence="4" type="ORF">AACH11_16945</name>
</gene>
<dbReference type="CDD" id="cd01949">
    <property type="entry name" value="GGDEF"/>
    <property type="match status" value="1"/>
</dbReference>
<keyword evidence="1" id="KW-0472">Membrane</keyword>
<proteinExistence type="predicted"/>
<dbReference type="Gene3D" id="3.20.20.450">
    <property type="entry name" value="EAL domain"/>
    <property type="match status" value="1"/>
</dbReference>
<dbReference type="InterPro" id="IPR035919">
    <property type="entry name" value="EAL_sf"/>
</dbReference>
<dbReference type="SUPFAM" id="SSF141868">
    <property type="entry name" value="EAL domain-like"/>
    <property type="match status" value="1"/>
</dbReference>
<evidence type="ECO:0000259" key="3">
    <source>
        <dbReference type="PROSITE" id="PS50887"/>
    </source>
</evidence>
<feature type="domain" description="EAL" evidence="2">
    <location>
        <begin position="407"/>
        <end position="657"/>
    </location>
</feature>
<dbReference type="NCBIfam" id="TIGR00254">
    <property type="entry name" value="GGDEF"/>
    <property type="match status" value="1"/>
</dbReference>
<feature type="transmembrane region" description="Helical" evidence="1">
    <location>
        <begin position="189"/>
        <end position="215"/>
    </location>
</feature>
<comment type="caution">
    <text evidence="4">The sequence shown here is derived from an EMBL/GenBank/DDBJ whole genome shotgun (WGS) entry which is preliminary data.</text>
</comment>
<organism evidence="4 5">
    <name type="scientific">Pseudaquabacterium rugosum</name>
    <dbReference type="NCBI Taxonomy" id="2984194"/>
    <lineage>
        <taxon>Bacteria</taxon>
        <taxon>Pseudomonadati</taxon>
        <taxon>Pseudomonadota</taxon>
        <taxon>Betaproteobacteria</taxon>
        <taxon>Burkholderiales</taxon>
        <taxon>Sphaerotilaceae</taxon>
        <taxon>Pseudaquabacterium</taxon>
    </lineage>
</organism>
<dbReference type="CDD" id="cd01948">
    <property type="entry name" value="EAL"/>
    <property type="match status" value="1"/>
</dbReference>
<dbReference type="Pfam" id="PF00990">
    <property type="entry name" value="GGDEF"/>
    <property type="match status" value="1"/>
</dbReference>
<dbReference type="PANTHER" id="PTHR44757:SF4">
    <property type="entry name" value="DIGUANYLATE CYCLASE DGCE-RELATED"/>
    <property type="match status" value="1"/>
</dbReference>
<dbReference type="SMART" id="SM00267">
    <property type="entry name" value="GGDEF"/>
    <property type="match status" value="1"/>
</dbReference>
<dbReference type="Pfam" id="PF00563">
    <property type="entry name" value="EAL"/>
    <property type="match status" value="1"/>
</dbReference>
<dbReference type="EC" id="2.7.7.65" evidence="4"/>
<dbReference type="PROSITE" id="PS50883">
    <property type="entry name" value="EAL"/>
    <property type="match status" value="1"/>
</dbReference>
<reference evidence="4 5" key="1">
    <citation type="submission" date="2024-04" db="EMBL/GenBank/DDBJ databases">
        <title>Novel species of the genus Ideonella isolated from streams.</title>
        <authorList>
            <person name="Lu H."/>
        </authorList>
    </citation>
    <scope>NUCLEOTIDE SEQUENCE [LARGE SCALE GENOMIC DNA]</scope>
    <source>
        <strain evidence="4 5">BYS139W</strain>
    </source>
</reference>
<dbReference type="RefSeq" id="WP_341375435.1">
    <property type="nucleotide sequence ID" value="NZ_JBBUTF010000015.1"/>
</dbReference>
<dbReference type="PROSITE" id="PS50887">
    <property type="entry name" value="GGDEF"/>
    <property type="match status" value="1"/>
</dbReference>
<dbReference type="InterPro" id="IPR029787">
    <property type="entry name" value="Nucleotide_cyclase"/>
</dbReference>
<dbReference type="InterPro" id="IPR043128">
    <property type="entry name" value="Rev_trsase/Diguanyl_cyclase"/>
</dbReference>
<sequence length="748" mass="80940">MPASAPSFLPRLLRWLRRARPGWLWPVALVLAVGLVGLTSHALIRQQLRLDARQQAEAWASFAATSVPGLGPLLRGGLAQGLTMRRLRVLGHAVDVADLQVYDRNGHLLISPRLLPPDQREALVWPLGHGAAVPQARQVLQERRTHVELQAEAAADGEQLHSVAWVPLRLYGEVLGVARLTLDQTQRAAALRLAFAQLTALVALLVIGLGIWAAWRAWQQMRARSRADAQARYLAAHDPLTGALNRTRFLAAVEEAVRQPRGEASGVAVHCLDLDGFKDVNDGHGHAAGDAVLRGVCRRLRAQLRRGDLLARLGGDEFALLQRNVASPAEAAALAQRLIETLQEPHVHEHLSLRVGASIGITMQGEGPQSAGELLQQADMALYQAKAEGRGRHHFFDARIDERLLEQRALHRDLREALPGHQLQMHYQGLYAADGQTLIGYEALMRWHHPQRGMVSPAVFIPLAEASGLIADLGDWALLESCREAAHWPSPLCVAVNLSPVQFRRGDLVARIADVLQRTGLPPGRLELEVTESLLIAQDEPVAEVLSQLSRMGVRIAMDDFGTGYSSLSYLWRFPFDKVKIDRSFVKNMDADPKVSLIVRAIVRLAHEMGLVVLAEGVETAEQRAALQQAGCDQLQGFLLARPVAALALPHRQAAAQTLAGRLALAPAGTAMPASSGEAPADAPVALDLTDRDARQVWLARRRAATAAPDTATVARPPVDGPGCTAAATVTATTPVTTTATAPASIRD</sequence>
<evidence type="ECO:0000259" key="2">
    <source>
        <dbReference type="PROSITE" id="PS50883"/>
    </source>
</evidence>
<evidence type="ECO:0000313" key="5">
    <source>
        <dbReference type="Proteomes" id="UP001368500"/>
    </source>
</evidence>
<evidence type="ECO:0000313" key="4">
    <source>
        <dbReference type="EMBL" id="MEK8027654.1"/>
    </source>
</evidence>
<dbReference type="EC" id="3.1.4.52" evidence="4"/>
<keyword evidence="1" id="KW-1133">Transmembrane helix</keyword>
<dbReference type="InterPro" id="IPR001633">
    <property type="entry name" value="EAL_dom"/>
</dbReference>